<dbReference type="InterPro" id="IPR003726">
    <property type="entry name" value="HCY_dom"/>
</dbReference>
<evidence type="ECO:0000256" key="1">
    <source>
        <dbReference type="ARBA" id="ARBA00022603"/>
    </source>
</evidence>
<dbReference type="GO" id="GO:0008898">
    <property type="term" value="F:S-adenosylmethionine-homocysteine S-methyltransferase activity"/>
    <property type="evidence" value="ECO:0007669"/>
    <property type="project" value="TreeGrafter"/>
</dbReference>
<dbReference type="OrthoDB" id="261426at2759"/>
<dbReference type="FunCoup" id="A0A1V8TLS0">
    <property type="interactions" value="371"/>
</dbReference>
<dbReference type="GO" id="GO:0032259">
    <property type="term" value="P:methylation"/>
    <property type="evidence" value="ECO:0007669"/>
    <property type="project" value="UniProtKB-KW"/>
</dbReference>
<proteinExistence type="predicted"/>
<evidence type="ECO:0000259" key="6">
    <source>
        <dbReference type="PROSITE" id="PS50970"/>
    </source>
</evidence>
<keyword evidence="2 5" id="KW-0808">Transferase</keyword>
<dbReference type="STRING" id="1507870.A0A1V8TLS0"/>
<keyword evidence="3 5" id="KW-0479">Metal-binding</keyword>
<dbReference type="InterPro" id="IPR036589">
    <property type="entry name" value="HCY_dom_sf"/>
</dbReference>
<evidence type="ECO:0000313" key="7">
    <source>
        <dbReference type="EMBL" id="OQO12329.1"/>
    </source>
</evidence>
<feature type="binding site" evidence="5">
    <location>
        <position position="237"/>
    </location>
    <ligand>
        <name>Zn(2+)</name>
        <dbReference type="ChEBI" id="CHEBI:29105"/>
    </ligand>
</feature>
<organism evidence="7 8">
    <name type="scientific">Cryoendolithus antarcticus</name>
    <dbReference type="NCBI Taxonomy" id="1507870"/>
    <lineage>
        <taxon>Eukaryota</taxon>
        <taxon>Fungi</taxon>
        <taxon>Dikarya</taxon>
        <taxon>Ascomycota</taxon>
        <taxon>Pezizomycotina</taxon>
        <taxon>Dothideomycetes</taxon>
        <taxon>Dothideomycetidae</taxon>
        <taxon>Cladosporiales</taxon>
        <taxon>Cladosporiaceae</taxon>
        <taxon>Cryoendolithus</taxon>
    </lineage>
</organism>
<gene>
    <name evidence="7" type="ORF">B0A48_02971</name>
</gene>
<dbReference type="InterPro" id="IPR051486">
    <property type="entry name" value="Hcy_S-methyltransferase"/>
</dbReference>
<dbReference type="InParanoid" id="A0A1V8TLS0"/>
<dbReference type="PROSITE" id="PS50970">
    <property type="entry name" value="HCY"/>
    <property type="match status" value="1"/>
</dbReference>
<dbReference type="Pfam" id="PF02574">
    <property type="entry name" value="S-methyl_trans"/>
    <property type="match status" value="1"/>
</dbReference>
<evidence type="ECO:0000256" key="5">
    <source>
        <dbReference type="PROSITE-ProRule" id="PRU00333"/>
    </source>
</evidence>
<feature type="binding site" evidence="5">
    <location>
        <position position="302"/>
    </location>
    <ligand>
        <name>Zn(2+)</name>
        <dbReference type="ChEBI" id="CHEBI:29105"/>
    </ligand>
</feature>
<keyword evidence="1 5" id="KW-0489">Methyltransferase</keyword>
<evidence type="ECO:0000313" key="8">
    <source>
        <dbReference type="Proteomes" id="UP000192596"/>
    </source>
</evidence>
<dbReference type="PANTHER" id="PTHR46015:SF1">
    <property type="entry name" value="HOMOCYSTEINE S-METHYLTRANSFERASE-LIKE ISOFORM 1"/>
    <property type="match status" value="1"/>
</dbReference>
<dbReference type="GO" id="GO:0033528">
    <property type="term" value="P:S-methylmethionine cycle"/>
    <property type="evidence" value="ECO:0007669"/>
    <property type="project" value="TreeGrafter"/>
</dbReference>
<sequence length="319" mass="34071">MGLTVAKFTSLIETNGVLVIDGALATELETRGHDLSHPLWSGKVLKENAEVIQDVHREYFLAGANIAITASYQASALGLREHLGLNDHEAGKLIARSVELAHNARTEAYAQGVPAGRPLLVAGSVGPYGAYLADGSEYRGDYKVSAQALADFHRPRIHALLDAGADLLAIETIPSLQEVKVLLELLRDEFPSCIAWLSCTLRDAEHLSDGTSILHVLEAVHSSNAMQPQIVAFGINCIPPDLVTPCLKLSHAATELPLLCYPNSGEVYVAKDHAWTGSGSNTSLRDQMLDFKAAGAQLIGGCCRTTPADIRAVADALHN</sequence>
<dbReference type="InterPro" id="IPR017226">
    <property type="entry name" value="BHMT-like"/>
</dbReference>
<reference evidence="8" key="1">
    <citation type="submission" date="2017-03" db="EMBL/GenBank/DDBJ databases">
        <title>Genomes of endolithic fungi from Antarctica.</title>
        <authorList>
            <person name="Coleine C."/>
            <person name="Masonjones S."/>
            <person name="Stajich J.E."/>
        </authorList>
    </citation>
    <scope>NUCLEOTIDE SEQUENCE [LARGE SCALE GENOMIC DNA]</scope>
    <source>
        <strain evidence="8">CCFEE 5527</strain>
    </source>
</reference>
<dbReference type="EMBL" id="NAJO01000005">
    <property type="protein sequence ID" value="OQO12329.1"/>
    <property type="molecule type" value="Genomic_DNA"/>
</dbReference>
<protein>
    <recommendedName>
        <fullName evidence="6">Hcy-binding domain-containing protein</fullName>
    </recommendedName>
</protein>
<dbReference type="PANTHER" id="PTHR46015">
    <property type="entry name" value="ZGC:172121"/>
    <property type="match status" value="1"/>
</dbReference>
<dbReference type="Proteomes" id="UP000192596">
    <property type="component" value="Unassembled WGS sequence"/>
</dbReference>
<feature type="binding site" evidence="5">
    <location>
        <position position="303"/>
    </location>
    <ligand>
        <name>Zn(2+)</name>
        <dbReference type="ChEBI" id="CHEBI:29105"/>
    </ligand>
</feature>
<dbReference type="Gene3D" id="3.20.20.330">
    <property type="entry name" value="Homocysteine-binding-like domain"/>
    <property type="match status" value="1"/>
</dbReference>
<dbReference type="GO" id="GO:0008270">
    <property type="term" value="F:zinc ion binding"/>
    <property type="evidence" value="ECO:0007669"/>
    <property type="project" value="InterPro"/>
</dbReference>
<feature type="domain" description="Hcy-binding" evidence="6">
    <location>
        <begin position="6"/>
        <end position="317"/>
    </location>
</feature>
<evidence type="ECO:0000256" key="2">
    <source>
        <dbReference type="ARBA" id="ARBA00022679"/>
    </source>
</evidence>
<dbReference type="PIRSF" id="PIRSF037505">
    <property type="entry name" value="Betaine_HMT"/>
    <property type="match status" value="1"/>
</dbReference>
<keyword evidence="4 5" id="KW-0862">Zinc</keyword>
<dbReference type="AlphaFoldDB" id="A0A1V8TLS0"/>
<comment type="caution">
    <text evidence="7">The sequence shown here is derived from an EMBL/GenBank/DDBJ whole genome shotgun (WGS) entry which is preliminary data.</text>
</comment>
<dbReference type="SUPFAM" id="SSF82282">
    <property type="entry name" value="Homocysteine S-methyltransferase"/>
    <property type="match status" value="1"/>
</dbReference>
<dbReference type="FunFam" id="3.20.20.330:FF:000002">
    <property type="entry name" value="Homocysteine S-methyltransferase"/>
    <property type="match status" value="1"/>
</dbReference>
<evidence type="ECO:0000256" key="3">
    <source>
        <dbReference type="ARBA" id="ARBA00022723"/>
    </source>
</evidence>
<comment type="cofactor">
    <cofactor evidence="5">
        <name>Zn(2+)</name>
        <dbReference type="ChEBI" id="CHEBI:29105"/>
    </cofactor>
</comment>
<accession>A0A1V8TLS0</accession>
<dbReference type="NCBIfam" id="NF007020">
    <property type="entry name" value="PRK09485.1"/>
    <property type="match status" value="1"/>
</dbReference>
<keyword evidence="8" id="KW-1185">Reference proteome</keyword>
<evidence type="ECO:0000256" key="4">
    <source>
        <dbReference type="ARBA" id="ARBA00022833"/>
    </source>
</evidence>
<name>A0A1V8TLS0_9PEZI</name>
<dbReference type="GO" id="GO:0009086">
    <property type="term" value="P:methionine biosynthetic process"/>
    <property type="evidence" value="ECO:0007669"/>
    <property type="project" value="InterPro"/>
</dbReference>